<evidence type="ECO:0000256" key="4">
    <source>
        <dbReference type="HAMAP-Rule" id="MF_03044"/>
    </source>
</evidence>
<evidence type="ECO:0000313" key="6">
    <source>
        <dbReference type="EMBL" id="CAH3027751.1"/>
    </source>
</evidence>
<evidence type="ECO:0000256" key="1">
    <source>
        <dbReference type="ARBA" id="ARBA00022603"/>
    </source>
</evidence>
<sequence>MAEKVMVAYEQNIRTNLGETRKQDKKVKQKKNRKKAKKPIVEINVKKDRKVINEYHTLNKKIDAMRKNPSISREDKASKIAALEARKDKLGGINAYQQASILGEAHHGSFNSAKWVVKQLKVLNLRLVQAEGTSDKLRLLDVGALDNNYQRHEKWIECTAIDLNPQNGHVKKADFLTLNEKEKYDVIVMSLVINFEGDVRKRGDMLRKCEKLITDQGYLFIVLPLPCLNNSRYLNKGHLISMMDSLGFEVCVTHNSKKLSFFMFNKTGQCQAQLFPKQVLRKGGNRNNFAIVL</sequence>
<dbReference type="EMBL" id="CALNXI010000470">
    <property type="protein sequence ID" value="CAH3027751.1"/>
    <property type="molecule type" value="Genomic_DNA"/>
</dbReference>
<evidence type="ECO:0000256" key="5">
    <source>
        <dbReference type="SAM" id="MobiDB-lite"/>
    </source>
</evidence>
<dbReference type="PANTHER" id="PTHR21008:SF1">
    <property type="entry name" value="25S RRNA (ADENINE(2142)-N(1))-METHYLTRANSFERASE"/>
    <property type="match status" value="1"/>
</dbReference>
<feature type="binding site" evidence="4">
    <location>
        <position position="143"/>
    </location>
    <ligand>
        <name>S-adenosyl-L-methionine</name>
        <dbReference type="ChEBI" id="CHEBI:59789"/>
    </ligand>
</feature>
<dbReference type="EC" id="2.1.1.-" evidence="4"/>
<proteinExistence type="inferred from homology"/>
<dbReference type="CDD" id="cd02440">
    <property type="entry name" value="AdoMet_MTases"/>
    <property type="match status" value="1"/>
</dbReference>
<accession>A0ABN8MGU3</accession>
<organism evidence="6 7">
    <name type="scientific">Porites evermanni</name>
    <dbReference type="NCBI Taxonomy" id="104178"/>
    <lineage>
        <taxon>Eukaryota</taxon>
        <taxon>Metazoa</taxon>
        <taxon>Cnidaria</taxon>
        <taxon>Anthozoa</taxon>
        <taxon>Hexacorallia</taxon>
        <taxon>Scleractinia</taxon>
        <taxon>Fungiina</taxon>
        <taxon>Poritidae</taxon>
        <taxon>Porites</taxon>
    </lineage>
</organism>
<dbReference type="Gene3D" id="3.40.50.150">
    <property type="entry name" value="Vaccinia Virus protein VP39"/>
    <property type="match status" value="1"/>
</dbReference>
<dbReference type="PANTHER" id="PTHR21008">
    <property type="entry name" value="S-ADENOSYLMETHIONINE SENSOR UPSTREAM OF MTORC1-RELATED"/>
    <property type="match status" value="1"/>
</dbReference>
<comment type="similarity">
    <text evidence="4">Belongs to the BMT2 family.</text>
</comment>
<dbReference type="SUPFAM" id="SSF53335">
    <property type="entry name" value="S-adenosyl-L-methionine-dependent methyltransferases"/>
    <property type="match status" value="1"/>
</dbReference>
<dbReference type="Proteomes" id="UP001159427">
    <property type="component" value="Unassembled WGS sequence"/>
</dbReference>
<evidence type="ECO:0000313" key="7">
    <source>
        <dbReference type="Proteomes" id="UP001159427"/>
    </source>
</evidence>
<evidence type="ECO:0000256" key="3">
    <source>
        <dbReference type="ARBA" id="ARBA00022691"/>
    </source>
</evidence>
<reference evidence="6 7" key="1">
    <citation type="submission" date="2022-05" db="EMBL/GenBank/DDBJ databases">
        <authorList>
            <consortium name="Genoscope - CEA"/>
            <person name="William W."/>
        </authorList>
    </citation>
    <scope>NUCLEOTIDE SEQUENCE [LARGE SCALE GENOMIC DNA]</scope>
</reference>
<dbReference type="InterPro" id="IPR021867">
    <property type="entry name" value="Bmt2/SAMTOR"/>
</dbReference>
<keyword evidence="1 4" id="KW-0489">Methyltransferase</keyword>
<comment type="caution">
    <text evidence="6">The sequence shown here is derived from an EMBL/GenBank/DDBJ whole genome shotgun (WGS) entry which is preliminary data.</text>
</comment>
<gene>
    <name evidence="6" type="ORF">PEVE_00032331</name>
</gene>
<keyword evidence="7" id="KW-1185">Reference proteome</keyword>
<keyword evidence="2 4" id="KW-0808">Transferase</keyword>
<dbReference type="HAMAP" id="MF_03044">
    <property type="entry name" value="BMT2"/>
    <property type="match status" value="1"/>
</dbReference>
<comment type="function">
    <text evidence="4">S-adenosyl-L-methionine-binding protein that acts as an inhibitor of mTORC1 signaling. Acts as a sensor of S-adenosyl-L-methionine to signal methionine sufficiency to mTORC1. Probably also acts as a S-adenosyl-L-methionine-dependent methyltransferase.</text>
</comment>
<keyword evidence="3 4" id="KW-0949">S-adenosyl-L-methionine</keyword>
<dbReference type="Pfam" id="PF11968">
    <property type="entry name" value="Bmt2"/>
    <property type="match status" value="1"/>
</dbReference>
<protein>
    <recommendedName>
        <fullName evidence="4">S-adenosylmethionine sensor upstream of mTORC1</fullName>
    </recommendedName>
    <alternativeName>
        <fullName evidence="4">Probable methyltransferase BMT2 homolog</fullName>
        <ecNumber evidence="4">2.1.1.-</ecNumber>
    </alternativeName>
</protein>
<dbReference type="InterPro" id="IPR029063">
    <property type="entry name" value="SAM-dependent_MTases_sf"/>
</dbReference>
<feature type="binding site" evidence="4">
    <location>
        <position position="162"/>
    </location>
    <ligand>
        <name>S-adenosyl-L-methionine</name>
        <dbReference type="ChEBI" id="CHEBI:59789"/>
    </ligand>
</feature>
<feature type="region of interest" description="Disordered" evidence="5">
    <location>
        <begin position="16"/>
        <end position="37"/>
    </location>
</feature>
<name>A0ABN8MGU3_9CNID</name>
<feature type="compositionally biased region" description="Basic residues" evidence="5">
    <location>
        <begin position="23"/>
        <end position="37"/>
    </location>
</feature>
<evidence type="ECO:0000256" key="2">
    <source>
        <dbReference type="ARBA" id="ARBA00022679"/>
    </source>
</evidence>